<protein>
    <submittedName>
        <fullName evidence="1">Uncharacterized protein</fullName>
    </submittedName>
</protein>
<dbReference type="GO" id="GO:0003723">
    <property type="term" value="F:RNA binding"/>
    <property type="evidence" value="ECO:0007669"/>
    <property type="project" value="TreeGrafter"/>
</dbReference>
<dbReference type="EMBL" id="JAPWDV010000002">
    <property type="protein sequence ID" value="KAJ6219609.1"/>
    <property type="molecule type" value="Genomic_DNA"/>
</dbReference>
<gene>
    <name evidence="1" type="ORF">RDWZM_005421</name>
</gene>
<organism evidence="1 2">
    <name type="scientific">Blomia tropicalis</name>
    <name type="common">Mite</name>
    <dbReference type="NCBI Taxonomy" id="40697"/>
    <lineage>
        <taxon>Eukaryota</taxon>
        <taxon>Metazoa</taxon>
        <taxon>Ecdysozoa</taxon>
        <taxon>Arthropoda</taxon>
        <taxon>Chelicerata</taxon>
        <taxon>Arachnida</taxon>
        <taxon>Acari</taxon>
        <taxon>Acariformes</taxon>
        <taxon>Sarcoptiformes</taxon>
        <taxon>Astigmata</taxon>
        <taxon>Glycyphagoidea</taxon>
        <taxon>Echimyopodidae</taxon>
        <taxon>Blomia</taxon>
    </lineage>
</organism>
<name>A0A9Q0RMB6_BLOTA</name>
<dbReference type="GO" id="GO:0050684">
    <property type="term" value="P:regulation of mRNA processing"/>
    <property type="evidence" value="ECO:0007669"/>
    <property type="project" value="InterPro"/>
</dbReference>
<dbReference type="OMA" id="KFYCSQI"/>
<dbReference type="GO" id="GO:0005739">
    <property type="term" value="C:mitochondrion"/>
    <property type="evidence" value="ECO:0007669"/>
    <property type="project" value="InterPro"/>
</dbReference>
<keyword evidence="2" id="KW-1185">Reference proteome</keyword>
<dbReference type="AlphaFoldDB" id="A0A9Q0RMB6"/>
<accession>A0A9Q0RMB6</accession>
<dbReference type="OrthoDB" id="6073372at2759"/>
<evidence type="ECO:0000313" key="1">
    <source>
        <dbReference type="EMBL" id="KAJ6219609.1"/>
    </source>
</evidence>
<reference evidence="1" key="1">
    <citation type="submission" date="2022-12" db="EMBL/GenBank/DDBJ databases">
        <title>Genome assemblies of Blomia tropicalis.</title>
        <authorList>
            <person name="Cui Y."/>
        </authorList>
    </citation>
    <scope>NUCLEOTIDE SEQUENCE</scope>
    <source>
        <tissue evidence="1">Adult mites</tissue>
    </source>
</reference>
<proteinExistence type="predicted"/>
<dbReference type="PANTHER" id="PTHR14700">
    <property type="entry name" value="PENTATRICOPEPTIDE REPEAT-CONTAINING PROTEIN 2, MITOCHONDRIAL"/>
    <property type="match status" value="1"/>
</dbReference>
<dbReference type="GO" id="GO:0007005">
    <property type="term" value="P:mitochondrion organization"/>
    <property type="evidence" value="ECO:0007669"/>
    <property type="project" value="TreeGrafter"/>
</dbReference>
<sequence>MIMSSSLRTLTYGCFRKQVNPVIFRLSGFNYPDPVISTSQRRCLFTDEVLGVDRFVHFRDRVLSQFGRNKEKFLERLEEHLKKEDSVVLSEDLKNLIFLCENNENDINLLKQAINKFEKQNESLRFGTFQFGPVVMRLAHHLNQPDMALSLMEKDKINFYSQLSSVTISLDLLFKNERYEDVVKLFTFVTENYKFDAKYPNDFVTLYMAACYKINTLETFDQSYRLLRALKLSSVPLKIRSISFFLALAVNQNQPNICLEIIQQLHLKSYSLVIQSIRLLAFAQIERYKDVCDIIKYNLRTDRAVNKTKVVFQESLNQIEQSINASGKEDVIQEFANLVKNLDESGLIEKEQTIDQALMQPLEYVRKSKSQPPPKVNFQWSSEEVVKVKA</sequence>
<dbReference type="InterPro" id="IPR034629">
    <property type="entry name" value="PTCD2"/>
</dbReference>
<comment type="caution">
    <text evidence="1">The sequence shown here is derived from an EMBL/GenBank/DDBJ whole genome shotgun (WGS) entry which is preliminary data.</text>
</comment>
<dbReference type="Proteomes" id="UP001142055">
    <property type="component" value="Chromosome 2"/>
</dbReference>
<evidence type="ECO:0000313" key="2">
    <source>
        <dbReference type="Proteomes" id="UP001142055"/>
    </source>
</evidence>
<dbReference type="PANTHER" id="PTHR14700:SF0">
    <property type="entry name" value="PENTATRICOPEPTIDE REPEAT-CONTAINING PROTEIN 2, MITOCHONDRIAL"/>
    <property type="match status" value="1"/>
</dbReference>